<keyword evidence="3" id="KW-1185">Reference proteome</keyword>
<dbReference type="PANTHER" id="PTHR46807">
    <property type="entry name" value="TRANSCRIPTION FACTOR PIF3"/>
    <property type="match status" value="1"/>
</dbReference>
<dbReference type="InterPro" id="IPR044273">
    <property type="entry name" value="PIF3-like"/>
</dbReference>
<proteinExistence type="predicted"/>
<accession>A0ABU6TNJ8</accession>
<reference evidence="2 3" key="1">
    <citation type="journal article" date="2023" name="Plants (Basel)">
        <title>Bridging the Gap: Combining Genomics and Transcriptomics Approaches to Understand Stylosanthes scabra, an Orphan Legume from the Brazilian Caatinga.</title>
        <authorList>
            <person name="Ferreira-Neto J.R.C."/>
            <person name="da Silva M.D."/>
            <person name="Binneck E."/>
            <person name="de Melo N.F."/>
            <person name="da Silva R.H."/>
            <person name="de Melo A.L.T.M."/>
            <person name="Pandolfi V."/>
            <person name="Bustamante F.O."/>
            <person name="Brasileiro-Vidal A.C."/>
            <person name="Benko-Iseppon A.M."/>
        </authorList>
    </citation>
    <scope>NUCLEOTIDE SEQUENCE [LARGE SCALE GENOMIC DNA]</scope>
    <source>
        <tissue evidence="2">Leaves</tissue>
    </source>
</reference>
<evidence type="ECO:0000313" key="3">
    <source>
        <dbReference type="Proteomes" id="UP001341840"/>
    </source>
</evidence>
<dbReference type="EMBL" id="JASCZI010091451">
    <property type="protein sequence ID" value="MED6150367.1"/>
    <property type="molecule type" value="Genomic_DNA"/>
</dbReference>
<gene>
    <name evidence="2" type="ORF">PIB30_071604</name>
</gene>
<dbReference type="PANTHER" id="PTHR46807:SF8">
    <property type="entry name" value="TRANSCRIPTION FACTOR PIF1-LIKE ISOFORM X2"/>
    <property type="match status" value="1"/>
</dbReference>
<organism evidence="2 3">
    <name type="scientific">Stylosanthes scabra</name>
    <dbReference type="NCBI Taxonomy" id="79078"/>
    <lineage>
        <taxon>Eukaryota</taxon>
        <taxon>Viridiplantae</taxon>
        <taxon>Streptophyta</taxon>
        <taxon>Embryophyta</taxon>
        <taxon>Tracheophyta</taxon>
        <taxon>Spermatophyta</taxon>
        <taxon>Magnoliopsida</taxon>
        <taxon>eudicotyledons</taxon>
        <taxon>Gunneridae</taxon>
        <taxon>Pentapetalae</taxon>
        <taxon>rosids</taxon>
        <taxon>fabids</taxon>
        <taxon>Fabales</taxon>
        <taxon>Fabaceae</taxon>
        <taxon>Papilionoideae</taxon>
        <taxon>50 kb inversion clade</taxon>
        <taxon>dalbergioids sensu lato</taxon>
        <taxon>Dalbergieae</taxon>
        <taxon>Pterocarpus clade</taxon>
        <taxon>Stylosanthes</taxon>
    </lineage>
</organism>
<dbReference type="Proteomes" id="UP001341840">
    <property type="component" value="Unassembled WGS sequence"/>
</dbReference>
<evidence type="ECO:0000256" key="1">
    <source>
        <dbReference type="SAM" id="MobiDB-lite"/>
    </source>
</evidence>
<evidence type="ECO:0000313" key="2">
    <source>
        <dbReference type="EMBL" id="MED6150367.1"/>
    </source>
</evidence>
<protein>
    <submittedName>
        <fullName evidence="2">Uncharacterized protein</fullName>
    </submittedName>
</protein>
<feature type="region of interest" description="Disordered" evidence="1">
    <location>
        <begin position="204"/>
        <end position="274"/>
    </location>
</feature>
<comment type="caution">
    <text evidence="2">The sequence shown here is derived from an EMBL/GenBank/DDBJ whole genome shotgun (WGS) entry which is preliminary data.</text>
</comment>
<name>A0ABU6TNJ8_9FABA</name>
<sequence length="274" mass="29906">MDQEEDYPIPIPSAPKKLTLQNDEIMELLWQNGVVLQSQNQRLLRKTQPSLPARNTAIILEPPAAAREVRVRSSEEEEHYGNQHLFMQEDEIASWLQYSIDEDPPPLDQHDFCDETLYPPPPNQGGSTADIGPVSVQRPTIPPARRIQNFLHFSKQNNARAEIAPPASSKAATALREPTVVDSCDTPAATAAATVAAAAVSMSSAERGDTGCQSLGTAEREPSLYGGRETSTCEMTLSSSPGGSSGSTEPVQRNRHWIGRGRAGNQRHQSFKAR</sequence>